<evidence type="ECO:0000313" key="1">
    <source>
        <dbReference type="EMBL" id="OAT00550.1"/>
    </source>
</evidence>
<evidence type="ECO:0000313" key="2">
    <source>
        <dbReference type="Proteomes" id="UP000002039"/>
    </source>
</evidence>
<proteinExistence type="predicted"/>
<gene>
    <name evidence="1" type="ORF">BDCG_16669</name>
</gene>
<accession>A0ABX2VTN6</accession>
<dbReference type="Proteomes" id="UP000002039">
    <property type="component" value="Unassembled WGS sequence"/>
</dbReference>
<dbReference type="GeneID" id="69031561"/>
<dbReference type="EMBL" id="EQ999975">
    <property type="protein sequence ID" value="OAT00550.1"/>
    <property type="molecule type" value="Genomic_DNA"/>
</dbReference>
<sequence>MDYAAKDDNVISLEDDFLDLCRDILLRLPLDDKNIRNDTKNNKDAIKDVKDNKNIKKKYTVCKMEGHDESSCWFEHLEK</sequence>
<keyword evidence="2" id="KW-1185">Reference proteome</keyword>
<dbReference type="RefSeq" id="XP_045280277.1">
    <property type="nucleotide sequence ID" value="XM_045425871.1"/>
</dbReference>
<organism evidence="1 2">
    <name type="scientific">Ajellomyces dermatitidis (strain ER-3 / ATCC MYA-2586)</name>
    <name type="common">Blastomyces dermatitidis</name>
    <dbReference type="NCBI Taxonomy" id="559297"/>
    <lineage>
        <taxon>Eukaryota</taxon>
        <taxon>Fungi</taxon>
        <taxon>Dikarya</taxon>
        <taxon>Ascomycota</taxon>
        <taxon>Pezizomycotina</taxon>
        <taxon>Eurotiomycetes</taxon>
        <taxon>Eurotiomycetidae</taxon>
        <taxon>Onygenales</taxon>
        <taxon>Ajellomycetaceae</taxon>
        <taxon>Blastomyces</taxon>
    </lineage>
</organism>
<name>A0ABX2VTN6_AJEDR</name>
<protein>
    <submittedName>
        <fullName evidence="1">Uncharacterized protein</fullName>
    </submittedName>
</protein>
<reference evidence="2" key="1">
    <citation type="journal article" date="2015" name="PLoS Genet.">
        <title>The dynamic genome and transcriptome of the human fungal pathogen Blastomyces and close relative Emmonsia.</title>
        <authorList>
            <person name="Munoz J.F."/>
            <person name="Gauthier G.M."/>
            <person name="Desjardins C.A."/>
            <person name="Gallo J.E."/>
            <person name="Holder J."/>
            <person name="Sullivan T.D."/>
            <person name="Marty A.J."/>
            <person name="Carmen J.C."/>
            <person name="Chen Z."/>
            <person name="Ding L."/>
            <person name="Gujja S."/>
            <person name="Magrini V."/>
            <person name="Misas E."/>
            <person name="Mitreva M."/>
            <person name="Priest M."/>
            <person name="Saif S."/>
            <person name="Whiston E.A."/>
            <person name="Young S."/>
            <person name="Zeng Q."/>
            <person name="Goldman W.E."/>
            <person name="Mardis E.R."/>
            <person name="Taylor J.W."/>
            <person name="McEwen J.G."/>
            <person name="Clay O.K."/>
            <person name="Klein B.S."/>
            <person name="Cuomo C.A."/>
        </authorList>
    </citation>
    <scope>NUCLEOTIDE SEQUENCE [LARGE SCALE GENOMIC DNA]</scope>
    <source>
        <strain evidence="2">ER-3 / ATCC MYA-2586</strain>
    </source>
</reference>